<dbReference type="EMBL" id="JAAALK010000283">
    <property type="protein sequence ID" value="KAG8076222.1"/>
    <property type="molecule type" value="Genomic_DNA"/>
</dbReference>
<reference evidence="1" key="2">
    <citation type="submission" date="2021-02" db="EMBL/GenBank/DDBJ databases">
        <authorList>
            <person name="Kimball J.A."/>
            <person name="Haas M.W."/>
            <person name="Macchietto M."/>
            <person name="Kono T."/>
            <person name="Duquette J."/>
            <person name="Shao M."/>
        </authorList>
    </citation>
    <scope>NUCLEOTIDE SEQUENCE</scope>
    <source>
        <tissue evidence="1">Fresh leaf tissue</tissue>
    </source>
</reference>
<gene>
    <name evidence="1" type="ORF">GUJ93_ZPchr0006g46254</name>
</gene>
<keyword evidence="2" id="KW-1185">Reference proteome</keyword>
<protein>
    <recommendedName>
        <fullName evidence="3">Jasmonate O-methyltransferase</fullName>
    </recommendedName>
</protein>
<dbReference type="PANTHER" id="PTHR31009">
    <property type="entry name" value="S-ADENOSYL-L-METHIONINE:CARBOXYL METHYLTRANSFERASE FAMILY PROTEIN"/>
    <property type="match status" value="1"/>
</dbReference>
<dbReference type="Pfam" id="PF03492">
    <property type="entry name" value="Methyltransf_7"/>
    <property type="match status" value="1"/>
</dbReference>
<evidence type="ECO:0000313" key="1">
    <source>
        <dbReference type="EMBL" id="KAG8076222.1"/>
    </source>
</evidence>
<dbReference type="GO" id="GO:0008168">
    <property type="term" value="F:methyltransferase activity"/>
    <property type="evidence" value="ECO:0007669"/>
    <property type="project" value="InterPro"/>
</dbReference>
<evidence type="ECO:0008006" key="3">
    <source>
        <dbReference type="Google" id="ProtNLM"/>
    </source>
</evidence>
<evidence type="ECO:0000313" key="2">
    <source>
        <dbReference type="Proteomes" id="UP000729402"/>
    </source>
</evidence>
<dbReference type="AlphaFoldDB" id="A0A8J5T278"/>
<dbReference type="OrthoDB" id="742322at2759"/>
<dbReference type="InterPro" id="IPR005299">
    <property type="entry name" value="MeTrfase_7"/>
</dbReference>
<dbReference type="Proteomes" id="UP000729402">
    <property type="component" value="Unassembled WGS sequence"/>
</dbReference>
<sequence>MIENAIEEVCTAVVPKTILVADLGCSSGPNTLMFITAVIRATSEYCDKTGRHPMDLQFFLNDLPGTDFNHLFKSLEQLDNLVARDRSSWQASALPQYYVAGLPRSFYTRLFPDKSVHLFHSSYAMHWLSKGLVEKEKLDSFNIPSYMPSVHEVKTVIMQNNKLVINQIQLSESNWDPYDDSEGDVVVNPAESGLNVANSLRAVLGALLATHFGETVQDILFSRFACNVANYLKERKGKHSVIMLSLSAR</sequence>
<accession>A0A8J5T278</accession>
<comment type="caution">
    <text evidence="1">The sequence shown here is derived from an EMBL/GenBank/DDBJ whole genome shotgun (WGS) entry which is preliminary data.</text>
</comment>
<name>A0A8J5T278_ZIZPA</name>
<proteinExistence type="predicted"/>
<reference evidence="1" key="1">
    <citation type="journal article" date="2021" name="bioRxiv">
        <title>Whole Genome Assembly and Annotation of Northern Wild Rice, Zizania palustris L., Supports a Whole Genome Duplication in the Zizania Genus.</title>
        <authorList>
            <person name="Haas M."/>
            <person name="Kono T."/>
            <person name="Macchietto M."/>
            <person name="Millas R."/>
            <person name="McGilp L."/>
            <person name="Shao M."/>
            <person name="Duquette J."/>
            <person name="Hirsch C.N."/>
            <person name="Kimball J."/>
        </authorList>
    </citation>
    <scope>NUCLEOTIDE SEQUENCE</scope>
    <source>
        <tissue evidence="1">Fresh leaf tissue</tissue>
    </source>
</reference>
<organism evidence="1 2">
    <name type="scientific">Zizania palustris</name>
    <name type="common">Northern wild rice</name>
    <dbReference type="NCBI Taxonomy" id="103762"/>
    <lineage>
        <taxon>Eukaryota</taxon>
        <taxon>Viridiplantae</taxon>
        <taxon>Streptophyta</taxon>
        <taxon>Embryophyta</taxon>
        <taxon>Tracheophyta</taxon>
        <taxon>Spermatophyta</taxon>
        <taxon>Magnoliopsida</taxon>
        <taxon>Liliopsida</taxon>
        <taxon>Poales</taxon>
        <taxon>Poaceae</taxon>
        <taxon>BOP clade</taxon>
        <taxon>Oryzoideae</taxon>
        <taxon>Oryzeae</taxon>
        <taxon>Zizaniinae</taxon>
        <taxon>Zizania</taxon>
    </lineage>
</organism>